<reference evidence="3 4" key="1">
    <citation type="submission" date="2022-11" db="UniProtKB">
        <authorList>
            <consortium name="WormBaseParasite"/>
        </authorList>
    </citation>
    <scope>IDENTIFICATION</scope>
</reference>
<evidence type="ECO:0000313" key="4">
    <source>
        <dbReference type="WBParaSite" id="jg978"/>
    </source>
</evidence>
<keyword evidence="1" id="KW-1133">Transmembrane helix</keyword>
<proteinExistence type="predicted"/>
<evidence type="ECO:0000256" key="1">
    <source>
        <dbReference type="SAM" id="Phobius"/>
    </source>
</evidence>
<organism evidence="2 3">
    <name type="scientific">Ditylenchus dipsaci</name>
    <dbReference type="NCBI Taxonomy" id="166011"/>
    <lineage>
        <taxon>Eukaryota</taxon>
        <taxon>Metazoa</taxon>
        <taxon>Ecdysozoa</taxon>
        <taxon>Nematoda</taxon>
        <taxon>Chromadorea</taxon>
        <taxon>Rhabditida</taxon>
        <taxon>Tylenchina</taxon>
        <taxon>Tylenchomorpha</taxon>
        <taxon>Sphaerularioidea</taxon>
        <taxon>Anguinidae</taxon>
        <taxon>Anguininae</taxon>
        <taxon>Ditylenchus</taxon>
    </lineage>
</organism>
<evidence type="ECO:0000313" key="2">
    <source>
        <dbReference type="Proteomes" id="UP000887574"/>
    </source>
</evidence>
<keyword evidence="1" id="KW-0472">Membrane</keyword>
<name>A0A915ETV4_9BILA</name>
<sequence length="155" mass="17815">METRNALFLYAAALFTITFLYFHFPIRYFTVTIKANVNCVRYLHVYFENTALYAEGRVYGPNNVLPVSWLPTTRADFSRPLNITASYWLFFGQTPVTRLMVESTCNFGIGRKSVNNCEVAKEVSMDVSCPEQRTATSANYVTYILFAKEDSKRCH</sequence>
<feature type="transmembrane region" description="Helical" evidence="1">
    <location>
        <begin position="6"/>
        <end position="24"/>
    </location>
</feature>
<dbReference type="WBParaSite" id="jg976">
    <property type="protein sequence ID" value="jg976"/>
    <property type="gene ID" value="jg976"/>
</dbReference>
<evidence type="ECO:0000313" key="3">
    <source>
        <dbReference type="WBParaSite" id="jg976"/>
    </source>
</evidence>
<keyword evidence="1" id="KW-0812">Transmembrane</keyword>
<dbReference type="WBParaSite" id="jg978">
    <property type="protein sequence ID" value="jg978"/>
    <property type="gene ID" value="jg978"/>
</dbReference>
<accession>A0A915ETV4</accession>
<dbReference type="AlphaFoldDB" id="A0A915ETV4"/>
<dbReference type="Proteomes" id="UP000887574">
    <property type="component" value="Unplaced"/>
</dbReference>
<protein>
    <submittedName>
        <fullName evidence="3 4">Uncharacterized protein</fullName>
    </submittedName>
</protein>
<keyword evidence="2" id="KW-1185">Reference proteome</keyword>